<protein>
    <submittedName>
        <fullName evidence="4">Glutathione S-transferase</fullName>
    </submittedName>
</protein>
<organism evidence="4 5">
    <name type="scientific">Suillus fuscotomentosus</name>
    <dbReference type="NCBI Taxonomy" id="1912939"/>
    <lineage>
        <taxon>Eukaryota</taxon>
        <taxon>Fungi</taxon>
        <taxon>Dikarya</taxon>
        <taxon>Basidiomycota</taxon>
        <taxon>Agaricomycotina</taxon>
        <taxon>Agaricomycetes</taxon>
        <taxon>Agaricomycetidae</taxon>
        <taxon>Boletales</taxon>
        <taxon>Suillineae</taxon>
        <taxon>Suillaceae</taxon>
        <taxon>Suillus</taxon>
    </lineage>
</organism>
<dbReference type="SFLD" id="SFLDG00358">
    <property type="entry name" value="Main_(cytGST)"/>
    <property type="match status" value="1"/>
</dbReference>
<evidence type="ECO:0000313" key="4">
    <source>
        <dbReference type="EMBL" id="KAG1906464.1"/>
    </source>
</evidence>
<proteinExistence type="inferred from homology"/>
<dbReference type="SUPFAM" id="SSF52833">
    <property type="entry name" value="Thioredoxin-like"/>
    <property type="match status" value="1"/>
</dbReference>
<dbReference type="InterPro" id="IPR040079">
    <property type="entry name" value="Glutathione_S-Trfase"/>
</dbReference>
<comment type="similarity">
    <text evidence="1">Belongs to the GST superfamily.</text>
</comment>
<dbReference type="InterPro" id="IPR036249">
    <property type="entry name" value="Thioredoxin-like_sf"/>
</dbReference>
<dbReference type="InterPro" id="IPR036282">
    <property type="entry name" value="Glutathione-S-Trfase_C_sf"/>
</dbReference>
<dbReference type="PROSITE" id="PS50405">
    <property type="entry name" value="GST_CTER"/>
    <property type="match status" value="1"/>
</dbReference>
<dbReference type="SFLD" id="SFLDG01151">
    <property type="entry name" value="Main.2:_Nu-like"/>
    <property type="match status" value="1"/>
</dbReference>
<accession>A0AAD4HT34</accession>
<dbReference type="EMBL" id="JABBWK010000004">
    <property type="protein sequence ID" value="KAG1906464.1"/>
    <property type="molecule type" value="Genomic_DNA"/>
</dbReference>
<dbReference type="InterPro" id="IPR004045">
    <property type="entry name" value="Glutathione_S-Trfase_N"/>
</dbReference>
<name>A0AAD4HT34_9AGAM</name>
<feature type="domain" description="GST N-terminal" evidence="2">
    <location>
        <begin position="30"/>
        <end position="120"/>
    </location>
</feature>
<sequence>MQVAFHRLSSVARSLSTTPRNMSTVHTSKPKPFVLYTAGTPNGRKVSVFLEELRAVYGEKVDYDVQKINISRNDQKEPWFIKLNPNGRIPVLVDRAREDFVVFETAAILLYLEQHYDPERKLGFDPVSQPNEYSEMLQWMLWAHGGVGPMQGQANHFNRFAPEDIPYAKKRYILETKRLYGVMEIRLTDRDYLAGPGRGVYSAADINVFPWLVPSLINVHQFAGIESLDEWPSLEMWLGRINARKAVQDGLTIP</sequence>
<evidence type="ECO:0000256" key="1">
    <source>
        <dbReference type="ARBA" id="ARBA00007409"/>
    </source>
</evidence>
<evidence type="ECO:0000259" key="3">
    <source>
        <dbReference type="PROSITE" id="PS50405"/>
    </source>
</evidence>
<feature type="domain" description="GST C-terminal" evidence="3">
    <location>
        <begin position="129"/>
        <end position="254"/>
    </location>
</feature>
<evidence type="ECO:0000313" key="5">
    <source>
        <dbReference type="Proteomes" id="UP001195769"/>
    </source>
</evidence>
<dbReference type="Pfam" id="PF02798">
    <property type="entry name" value="GST_N"/>
    <property type="match status" value="1"/>
</dbReference>
<dbReference type="InterPro" id="IPR010987">
    <property type="entry name" value="Glutathione-S-Trfase_C-like"/>
</dbReference>
<dbReference type="AlphaFoldDB" id="A0AAD4HT34"/>
<dbReference type="PANTHER" id="PTHR44051:SF8">
    <property type="entry name" value="GLUTATHIONE S-TRANSFERASE GSTA"/>
    <property type="match status" value="1"/>
</dbReference>
<dbReference type="SUPFAM" id="SSF47616">
    <property type="entry name" value="GST C-terminal domain-like"/>
    <property type="match status" value="1"/>
</dbReference>
<comment type="caution">
    <text evidence="4">The sequence shown here is derived from an EMBL/GenBank/DDBJ whole genome shotgun (WGS) entry which is preliminary data.</text>
</comment>
<gene>
    <name evidence="4" type="ORF">F5891DRAFT_468755</name>
</gene>
<reference evidence="4" key="1">
    <citation type="journal article" date="2020" name="New Phytol.">
        <title>Comparative genomics reveals dynamic genome evolution in host specialist ectomycorrhizal fungi.</title>
        <authorList>
            <person name="Lofgren L.A."/>
            <person name="Nguyen N.H."/>
            <person name="Vilgalys R."/>
            <person name="Ruytinx J."/>
            <person name="Liao H.L."/>
            <person name="Branco S."/>
            <person name="Kuo A."/>
            <person name="LaButti K."/>
            <person name="Lipzen A."/>
            <person name="Andreopoulos W."/>
            <person name="Pangilinan J."/>
            <person name="Riley R."/>
            <person name="Hundley H."/>
            <person name="Na H."/>
            <person name="Barry K."/>
            <person name="Grigoriev I.V."/>
            <person name="Stajich J.E."/>
            <person name="Kennedy P.G."/>
        </authorList>
    </citation>
    <scope>NUCLEOTIDE SEQUENCE</scope>
    <source>
        <strain evidence="4">FC203</strain>
    </source>
</reference>
<dbReference type="Proteomes" id="UP001195769">
    <property type="component" value="Unassembled WGS sequence"/>
</dbReference>
<dbReference type="PROSITE" id="PS50404">
    <property type="entry name" value="GST_NTER"/>
    <property type="match status" value="1"/>
</dbReference>
<evidence type="ECO:0000259" key="2">
    <source>
        <dbReference type="PROSITE" id="PS50404"/>
    </source>
</evidence>
<dbReference type="Gene3D" id="1.20.1050.10">
    <property type="match status" value="1"/>
</dbReference>
<dbReference type="Gene3D" id="3.40.30.10">
    <property type="entry name" value="Glutaredoxin"/>
    <property type="match status" value="1"/>
</dbReference>
<dbReference type="PANTHER" id="PTHR44051">
    <property type="entry name" value="GLUTATHIONE S-TRANSFERASE-RELATED"/>
    <property type="match status" value="1"/>
</dbReference>
<dbReference type="CDD" id="cd03048">
    <property type="entry name" value="GST_N_Ure2p_like"/>
    <property type="match status" value="1"/>
</dbReference>
<dbReference type="GeneID" id="64666225"/>
<dbReference type="RefSeq" id="XP_041232039.1">
    <property type="nucleotide sequence ID" value="XM_041371927.1"/>
</dbReference>
<dbReference type="SFLD" id="SFLDS00019">
    <property type="entry name" value="Glutathione_Transferase_(cytos"/>
    <property type="match status" value="1"/>
</dbReference>
<keyword evidence="5" id="KW-1185">Reference proteome</keyword>